<evidence type="ECO:0000259" key="7">
    <source>
        <dbReference type="SMART" id="SM00650"/>
    </source>
</evidence>
<evidence type="ECO:0000256" key="6">
    <source>
        <dbReference type="SAM" id="MobiDB-lite"/>
    </source>
</evidence>
<comment type="similarity">
    <text evidence="5">Belongs to the class I-like SAM-binding methyltransferase superfamily. rRNA adenine N(6)-methyltransferase family.</text>
</comment>
<evidence type="ECO:0000313" key="8">
    <source>
        <dbReference type="EMBL" id="GLW67347.1"/>
    </source>
</evidence>
<evidence type="ECO:0000256" key="3">
    <source>
        <dbReference type="ARBA" id="ARBA00022691"/>
    </source>
</evidence>
<evidence type="ECO:0000256" key="4">
    <source>
        <dbReference type="ARBA" id="ARBA00022884"/>
    </source>
</evidence>
<dbReference type="InterPro" id="IPR020598">
    <property type="entry name" value="rRNA_Ade_methylase_Trfase_N"/>
</dbReference>
<keyword evidence="3 5" id="KW-0949">S-adenosyl-L-methionine</keyword>
<comment type="caution">
    <text evidence="8">The sequence shown here is derived from an EMBL/GenBank/DDBJ whole genome shotgun (WGS) entry which is preliminary data.</text>
</comment>
<dbReference type="NCBIfam" id="NF000337">
    <property type="entry name" value="erm_SHROVE"/>
    <property type="match status" value="1"/>
</dbReference>
<keyword evidence="1 5" id="KW-0489">Methyltransferase</keyword>
<keyword evidence="2 5" id="KW-0808">Transferase</keyword>
<dbReference type="NCBIfam" id="NF000499">
    <property type="entry name" value="Erm23S_rRNA_broad"/>
    <property type="match status" value="1"/>
</dbReference>
<dbReference type="AlphaFoldDB" id="A0A9W6Q346"/>
<dbReference type="PANTHER" id="PTHR11727">
    <property type="entry name" value="DIMETHYLADENOSINE TRANSFERASE"/>
    <property type="match status" value="1"/>
</dbReference>
<feature type="binding site" evidence="5">
    <location>
        <position position="35"/>
    </location>
    <ligand>
        <name>S-adenosyl-L-methionine</name>
        <dbReference type="ChEBI" id="CHEBI:59789"/>
    </ligand>
</feature>
<dbReference type="RefSeq" id="WP_067914477.1">
    <property type="nucleotide sequence ID" value="NZ_BSRZ01000022.1"/>
</dbReference>
<protein>
    <submittedName>
        <fullName evidence="8">23S rRNA (Adenine(2058)-N(6))-methyltransferase Erm(O)</fullName>
    </submittedName>
</protein>
<evidence type="ECO:0000313" key="9">
    <source>
        <dbReference type="Proteomes" id="UP001165124"/>
    </source>
</evidence>
<dbReference type="PROSITE" id="PS01131">
    <property type="entry name" value="RRNA_A_DIMETH"/>
    <property type="match status" value="1"/>
</dbReference>
<feature type="binding site" evidence="5">
    <location>
        <position position="124"/>
    </location>
    <ligand>
        <name>S-adenosyl-L-methionine</name>
        <dbReference type="ChEBI" id="CHEBI:59789"/>
    </ligand>
</feature>
<dbReference type="GO" id="GO:0000179">
    <property type="term" value="F:rRNA (adenine-N6,N6-)-dimethyltransferase activity"/>
    <property type="evidence" value="ECO:0007669"/>
    <property type="project" value="UniProtKB-UniRule"/>
</dbReference>
<dbReference type="EMBL" id="BSRZ01000022">
    <property type="protein sequence ID" value="GLW67347.1"/>
    <property type="molecule type" value="Genomic_DNA"/>
</dbReference>
<proteinExistence type="inferred from homology"/>
<sequence>MNRDSTPRASADSAGPRRQGPRTARDRARRILGQNFLAHPHAIDRLVRAVGARPRDLVVEVGAGDGRLTAALAACGTHVIAYEIDPVLAGRLRERCADLPNVRCVRGDFLRARPPRGPFAVAGNIPYSVTSPIVRWCLRAPGLTSATLLTQLEYARKRTGDYGRWSLVTVQSWPLFEWRLGERFGRELFRPVPRVDSAILRLERRARPLLPASALADYRRCVALGFSGVGGTLRASLQREHPRGRVDAALRAAGVERHTVVAFVHPDQWVRLFRVLHGLPPVRDGDGASAATRST</sequence>
<evidence type="ECO:0000256" key="5">
    <source>
        <dbReference type="PROSITE-ProRule" id="PRU01026"/>
    </source>
</evidence>
<dbReference type="InterPro" id="IPR020596">
    <property type="entry name" value="rRNA_Ade_Mease_Trfase_CS"/>
</dbReference>
<name>A0A9W6Q346_9ACTN</name>
<dbReference type="InterPro" id="IPR029063">
    <property type="entry name" value="SAM-dependent_MTases_sf"/>
</dbReference>
<dbReference type="GO" id="GO:0003723">
    <property type="term" value="F:RNA binding"/>
    <property type="evidence" value="ECO:0007669"/>
    <property type="project" value="UniProtKB-UniRule"/>
</dbReference>
<dbReference type="Pfam" id="PF00398">
    <property type="entry name" value="RrnaAD"/>
    <property type="match status" value="1"/>
</dbReference>
<dbReference type="SUPFAM" id="SSF53335">
    <property type="entry name" value="S-adenosyl-L-methionine-dependent methyltransferases"/>
    <property type="match status" value="1"/>
</dbReference>
<dbReference type="CDD" id="cd02440">
    <property type="entry name" value="AdoMet_MTases"/>
    <property type="match status" value="1"/>
</dbReference>
<accession>A0A9W6Q346</accession>
<dbReference type="PANTHER" id="PTHR11727:SF7">
    <property type="entry name" value="DIMETHYLADENOSINE TRANSFERASE-RELATED"/>
    <property type="match status" value="1"/>
</dbReference>
<evidence type="ECO:0000256" key="2">
    <source>
        <dbReference type="ARBA" id="ARBA00022679"/>
    </source>
</evidence>
<feature type="binding site" evidence="5">
    <location>
        <position position="83"/>
    </location>
    <ligand>
        <name>S-adenosyl-L-methionine</name>
        <dbReference type="ChEBI" id="CHEBI:59789"/>
    </ligand>
</feature>
<dbReference type="InterPro" id="IPR001737">
    <property type="entry name" value="KsgA/Erm"/>
</dbReference>
<evidence type="ECO:0000256" key="1">
    <source>
        <dbReference type="ARBA" id="ARBA00022603"/>
    </source>
</evidence>
<dbReference type="Gene3D" id="3.40.50.150">
    <property type="entry name" value="Vaccinia Virus protein VP39"/>
    <property type="match status" value="1"/>
</dbReference>
<reference evidence="8" key="1">
    <citation type="submission" date="2023-02" db="EMBL/GenBank/DDBJ databases">
        <title>Actinomadura rubrobrunea NBRC 14622.</title>
        <authorList>
            <person name="Ichikawa N."/>
            <person name="Sato H."/>
            <person name="Tonouchi N."/>
        </authorList>
    </citation>
    <scope>NUCLEOTIDE SEQUENCE</scope>
    <source>
        <strain evidence="8">NBRC 14622</strain>
    </source>
</reference>
<gene>
    <name evidence="8" type="ORF">Arub01_55900</name>
</gene>
<keyword evidence="9" id="KW-1185">Reference proteome</keyword>
<feature type="domain" description="Ribosomal RNA adenine methylase transferase N-terminal" evidence="7">
    <location>
        <begin position="42"/>
        <end position="206"/>
    </location>
</feature>
<feature type="binding site" evidence="5">
    <location>
        <position position="37"/>
    </location>
    <ligand>
        <name>S-adenosyl-L-methionine</name>
        <dbReference type="ChEBI" id="CHEBI:59789"/>
    </ligand>
</feature>
<dbReference type="SMART" id="SM00650">
    <property type="entry name" value="rADc"/>
    <property type="match status" value="1"/>
</dbReference>
<organism evidence="8 9">
    <name type="scientific">Actinomadura rubrobrunea</name>
    <dbReference type="NCBI Taxonomy" id="115335"/>
    <lineage>
        <taxon>Bacteria</taxon>
        <taxon>Bacillati</taxon>
        <taxon>Actinomycetota</taxon>
        <taxon>Actinomycetes</taxon>
        <taxon>Streptosporangiales</taxon>
        <taxon>Thermomonosporaceae</taxon>
        <taxon>Actinomadura</taxon>
    </lineage>
</organism>
<feature type="binding site" evidence="5">
    <location>
        <position position="62"/>
    </location>
    <ligand>
        <name>S-adenosyl-L-methionine</name>
        <dbReference type="ChEBI" id="CHEBI:59789"/>
    </ligand>
</feature>
<feature type="binding site" evidence="5">
    <location>
        <position position="108"/>
    </location>
    <ligand>
        <name>S-adenosyl-L-methionine</name>
        <dbReference type="ChEBI" id="CHEBI:59789"/>
    </ligand>
</feature>
<feature type="region of interest" description="Disordered" evidence="6">
    <location>
        <begin position="1"/>
        <end position="25"/>
    </location>
</feature>
<dbReference type="Proteomes" id="UP001165124">
    <property type="component" value="Unassembled WGS sequence"/>
</dbReference>
<dbReference type="GO" id="GO:0005829">
    <property type="term" value="C:cytosol"/>
    <property type="evidence" value="ECO:0007669"/>
    <property type="project" value="TreeGrafter"/>
</dbReference>
<dbReference type="PROSITE" id="PS51689">
    <property type="entry name" value="SAM_RNA_A_N6_MT"/>
    <property type="match status" value="1"/>
</dbReference>
<keyword evidence="4 5" id="KW-0694">RNA-binding</keyword>